<dbReference type="SUPFAM" id="SSF56059">
    <property type="entry name" value="Glutathione synthetase ATP-binding domain-like"/>
    <property type="match status" value="1"/>
</dbReference>
<organism evidence="6 7">
    <name type="scientific">Beauveria asiatica</name>
    <dbReference type="NCBI Taxonomy" id="1069075"/>
    <lineage>
        <taxon>Eukaryota</taxon>
        <taxon>Fungi</taxon>
        <taxon>Dikarya</taxon>
        <taxon>Ascomycota</taxon>
        <taxon>Pezizomycotina</taxon>
        <taxon>Sordariomycetes</taxon>
        <taxon>Hypocreomycetidae</taxon>
        <taxon>Hypocreales</taxon>
        <taxon>Cordycipitaceae</taxon>
        <taxon>Beauveria</taxon>
    </lineage>
</organism>
<feature type="domain" description="Biotin carboxylation" evidence="5">
    <location>
        <begin position="12"/>
        <end position="223"/>
    </location>
</feature>
<dbReference type="PROSITE" id="PS50979">
    <property type="entry name" value="BC"/>
    <property type="match status" value="1"/>
</dbReference>
<dbReference type="GO" id="GO:0016874">
    <property type="term" value="F:ligase activity"/>
    <property type="evidence" value="ECO:0007669"/>
    <property type="project" value="UniProtKB-KW"/>
</dbReference>
<evidence type="ECO:0000256" key="2">
    <source>
        <dbReference type="ARBA" id="ARBA00022741"/>
    </source>
</evidence>
<sequence>MVPDRNTEPLRDIGRVLIANKGEIAVRCIKACRELGVHSIAIFTNADTTSLHAKLADESVLLPGDNGTAYTDRYAKAGLNLPGAIPANESTRYGFLSENAEFADAVTAAGIVFVGPSSASIRAMGLKHGARAVAVAAHVPVIPGTSLLESANDACVAARALGFPVMLKATWRRWRHGLASLPHRATSRGAADCKSHAVHQFLGLDLRFYYHLAIASYFPPKIV</sequence>
<evidence type="ECO:0000313" key="7">
    <source>
        <dbReference type="Proteomes" id="UP001397290"/>
    </source>
</evidence>
<dbReference type="InterPro" id="IPR016185">
    <property type="entry name" value="PreATP-grasp_dom_sf"/>
</dbReference>
<dbReference type="InterPro" id="IPR050856">
    <property type="entry name" value="Biotin_carboxylase_complex"/>
</dbReference>
<dbReference type="AlphaFoldDB" id="A0AAW0RLD9"/>
<keyword evidence="2" id="KW-0547">Nucleotide-binding</keyword>
<name>A0AAW0RLD9_9HYPO</name>
<dbReference type="PANTHER" id="PTHR18866">
    <property type="entry name" value="CARBOXYLASE:PYRUVATE/ACETYL-COA/PROPIONYL-COA CARBOXYLASE"/>
    <property type="match status" value="1"/>
</dbReference>
<keyword evidence="1" id="KW-0436">Ligase</keyword>
<accession>A0AAW0RLD9</accession>
<evidence type="ECO:0000256" key="4">
    <source>
        <dbReference type="ARBA" id="ARBA00023267"/>
    </source>
</evidence>
<evidence type="ECO:0000256" key="1">
    <source>
        <dbReference type="ARBA" id="ARBA00022598"/>
    </source>
</evidence>
<keyword evidence="7" id="KW-1185">Reference proteome</keyword>
<dbReference type="PANTHER" id="PTHR18866:SF128">
    <property type="entry name" value="UREA AMIDOLYASE"/>
    <property type="match status" value="1"/>
</dbReference>
<dbReference type="SUPFAM" id="SSF52440">
    <property type="entry name" value="PreATP-grasp domain"/>
    <property type="match status" value="1"/>
</dbReference>
<reference evidence="6 7" key="1">
    <citation type="submission" date="2020-02" db="EMBL/GenBank/DDBJ databases">
        <title>Comparative genomics of the hypocrealean fungal genus Beauvera.</title>
        <authorList>
            <person name="Showalter D.N."/>
            <person name="Bushley K.E."/>
            <person name="Rehner S.A."/>
        </authorList>
    </citation>
    <scope>NUCLEOTIDE SEQUENCE [LARGE SCALE GENOMIC DNA]</scope>
    <source>
        <strain evidence="6 7">ARSEF4384</strain>
    </source>
</reference>
<proteinExistence type="predicted"/>
<keyword evidence="3" id="KW-0067">ATP-binding</keyword>
<dbReference type="InterPro" id="IPR011764">
    <property type="entry name" value="Biotin_carboxylation_dom"/>
</dbReference>
<evidence type="ECO:0000313" key="6">
    <source>
        <dbReference type="EMBL" id="KAK8142774.1"/>
    </source>
</evidence>
<dbReference type="Proteomes" id="UP001397290">
    <property type="component" value="Unassembled WGS sequence"/>
</dbReference>
<evidence type="ECO:0000259" key="5">
    <source>
        <dbReference type="PROSITE" id="PS50979"/>
    </source>
</evidence>
<dbReference type="Gene3D" id="3.30.470.20">
    <property type="entry name" value="ATP-grasp fold, B domain"/>
    <property type="match status" value="1"/>
</dbReference>
<comment type="caution">
    <text evidence="6">The sequence shown here is derived from an EMBL/GenBank/DDBJ whole genome shotgun (WGS) entry which is preliminary data.</text>
</comment>
<evidence type="ECO:0000256" key="3">
    <source>
        <dbReference type="ARBA" id="ARBA00022840"/>
    </source>
</evidence>
<dbReference type="Pfam" id="PF00289">
    <property type="entry name" value="Biotin_carb_N"/>
    <property type="match status" value="1"/>
</dbReference>
<protein>
    <recommendedName>
        <fullName evidence="5">Biotin carboxylation domain-containing protein</fullName>
    </recommendedName>
</protein>
<dbReference type="EMBL" id="JAAHCF010000612">
    <property type="protein sequence ID" value="KAK8142774.1"/>
    <property type="molecule type" value="Genomic_DNA"/>
</dbReference>
<keyword evidence="4" id="KW-0092">Biotin</keyword>
<dbReference type="GO" id="GO:0005524">
    <property type="term" value="F:ATP binding"/>
    <property type="evidence" value="ECO:0007669"/>
    <property type="project" value="UniProtKB-KW"/>
</dbReference>
<gene>
    <name evidence="6" type="ORF">G3M48_008274</name>
</gene>
<dbReference type="InterPro" id="IPR005481">
    <property type="entry name" value="BC-like_N"/>
</dbReference>